<dbReference type="SUPFAM" id="SSF141099">
    <property type="entry name" value="Atu1913-like"/>
    <property type="match status" value="1"/>
</dbReference>
<comment type="caution">
    <text evidence="2">The sequence shown here is derived from an EMBL/GenBank/DDBJ whole genome shotgun (WGS) entry which is preliminary data.</text>
</comment>
<name>A0A428YIV5_KIBAR</name>
<gene>
    <name evidence="2" type="ORF">DMH04_48945</name>
</gene>
<protein>
    <submittedName>
        <fullName evidence="2">Uncharacterized protein</fullName>
    </submittedName>
</protein>
<evidence type="ECO:0000313" key="2">
    <source>
        <dbReference type="EMBL" id="RSM67522.1"/>
    </source>
</evidence>
<feature type="region of interest" description="Disordered" evidence="1">
    <location>
        <begin position="165"/>
        <end position="189"/>
    </location>
</feature>
<dbReference type="Gene3D" id="4.10.1210.10">
    <property type="entry name" value="Atu1913-like"/>
    <property type="match status" value="1"/>
</dbReference>
<evidence type="ECO:0000313" key="3">
    <source>
        <dbReference type="Proteomes" id="UP000287547"/>
    </source>
</evidence>
<feature type="compositionally biased region" description="Polar residues" evidence="1">
    <location>
        <begin position="165"/>
        <end position="177"/>
    </location>
</feature>
<dbReference type="InterPro" id="IPR036488">
    <property type="entry name" value="DUF1883-like_sf"/>
</dbReference>
<sequence length="189" mass="21745">MFDALADNWTWIVAGETALLVWLLARPSLKWEVIHKLRSTDVKYTTGCAKNFWRAQLGHPSKGITFRCDTAGHEANVRIVDSRGYRRMRKQQRHAYVGGHYRVSPVYLTVPWPGRRYGITDLGGHRGHLPKPTWTPVPGNLPDGPVNRKRFTLTKSKSFQRRHPTTNAMFSSPTRARTGTRLPNRWQRC</sequence>
<reference evidence="2 3" key="1">
    <citation type="submission" date="2018-05" db="EMBL/GenBank/DDBJ databases">
        <title>Evolution of GPA BGCs.</title>
        <authorList>
            <person name="Waglechner N."/>
            <person name="Wright G.D."/>
        </authorList>
    </citation>
    <scope>NUCLEOTIDE SEQUENCE [LARGE SCALE GENOMIC DNA]</scope>
    <source>
        <strain evidence="2 3">A82846</strain>
    </source>
</reference>
<dbReference type="AlphaFoldDB" id="A0A428YIV5"/>
<proteinExistence type="predicted"/>
<accession>A0A428YIV5</accession>
<dbReference type="EMBL" id="QHKI01000083">
    <property type="protein sequence ID" value="RSM67522.1"/>
    <property type="molecule type" value="Genomic_DNA"/>
</dbReference>
<organism evidence="2 3">
    <name type="scientific">Kibdelosporangium aridum</name>
    <dbReference type="NCBI Taxonomy" id="2030"/>
    <lineage>
        <taxon>Bacteria</taxon>
        <taxon>Bacillati</taxon>
        <taxon>Actinomycetota</taxon>
        <taxon>Actinomycetes</taxon>
        <taxon>Pseudonocardiales</taxon>
        <taxon>Pseudonocardiaceae</taxon>
        <taxon>Kibdelosporangium</taxon>
    </lineage>
</organism>
<dbReference type="OrthoDB" id="9142262at2"/>
<evidence type="ECO:0000256" key="1">
    <source>
        <dbReference type="SAM" id="MobiDB-lite"/>
    </source>
</evidence>
<dbReference type="Proteomes" id="UP000287547">
    <property type="component" value="Unassembled WGS sequence"/>
</dbReference>